<reference evidence="2" key="1">
    <citation type="submission" date="2019-11" db="UniProtKB">
        <authorList>
            <consortium name="WormBaseParasite"/>
        </authorList>
    </citation>
    <scope>IDENTIFICATION</scope>
</reference>
<protein>
    <submittedName>
        <fullName evidence="2">GLTP domain-containing protein</fullName>
    </submittedName>
</protein>
<dbReference type="Gene3D" id="1.10.3520.10">
    <property type="entry name" value="Glycolipid transfer protein"/>
    <property type="match status" value="1"/>
</dbReference>
<dbReference type="InterPro" id="IPR014830">
    <property type="entry name" value="Glycolipid_transfer_prot_dom"/>
</dbReference>
<organism evidence="2">
    <name type="scientific">Mesocestoides corti</name>
    <name type="common">Flatworm</name>
    <dbReference type="NCBI Taxonomy" id="53468"/>
    <lineage>
        <taxon>Eukaryota</taxon>
        <taxon>Metazoa</taxon>
        <taxon>Spiralia</taxon>
        <taxon>Lophotrochozoa</taxon>
        <taxon>Platyhelminthes</taxon>
        <taxon>Cestoda</taxon>
        <taxon>Eucestoda</taxon>
        <taxon>Cyclophyllidea</taxon>
        <taxon>Mesocestoididae</taxon>
        <taxon>Mesocestoides</taxon>
    </lineage>
</organism>
<dbReference type="InterPro" id="IPR036497">
    <property type="entry name" value="GLTP_sf"/>
</dbReference>
<accession>A0A5K3FCP9</accession>
<feature type="domain" description="Glycolipid transfer protein" evidence="1">
    <location>
        <begin position="29"/>
        <end position="180"/>
    </location>
</feature>
<sequence>MTNTNSGSLDLKLMTGHFSQSIDNEDIVLEFYCAGYYELSNLLDTLGRIMHFVMKDVYQKLSSLDDLRNSTKHPSAFCENFKTLKKMCSFESDQYEDNRPKSGVECTMGCRNLLRLHRALLFITNLFERVGTDPPEKSLSELAKTAYDESLSVHHPWAVRQAVSVAFRLLPNRSQFVASIVATQPKECQLTDEASCREYLFNVTLPTLRRVYKLTEDILANAKMLELP</sequence>
<dbReference type="GO" id="GO:1902388">
    <property type="term" value="F:ceramide 1-phosphate transfer activity"/>
    <property type="evidence" value="ECO:0007669"/>
    <property type="project" value="TreeGrafter"/>
</dbReference>
<dbReference type="AlphaFoldDB" id="A0A5K3FCP9"/>
<dbReference type="WBParaSite" id="MCU_006371-RA">
    <property type="protein sequence ID" value="MCU_006371-RA"/>
    <property type="gene ID" value="MCU_006371"/>
</dbReference>
<dbReference type="GO" id="GO:0005829">
    <property type="term" value="C:cytosol"/>
    <property type="evidence" value="ECO:0007669"/>
    <property type="project" value="TreeGrafter"/>
</dbReference>
<dbReference type="GO" id="GO:1902387">
    <property type="term" value="F:ceramide 1-phosphate binding"/>
    <property type="evidence" value="ECO:0007669"/>
    <property type="project" value="TreeGrafter"/>
</dbReference>
<dbReference type="PANTHER" id="PTHR10219">
    <property type="entry name" value="GLYCOLIPID TRANSFER PROTEIN-RELATED"/>
    <property type="match status" value="1"/>
</dbReference>
<evidence type="ECO:0000313" key="2">
    <source>
        <dbReference type="WBParaSite" id="MCU_006371-RA"/>
    </source>
</evidence>
<evidence type="ECO:0000259" key="1">
    <source>
        <dbReference type="Pfam" id="PF08718"/>
    </source>
</evidence>
<proteinExistence type="predicted"/>
<dbReference type="Pfam" id="PF08718">
    <property type="entry name" value="GLTP"/>
    <property type="match status" value="1"/>
</dbReference>
<dbReference type="GO" id="GO:0016020">
    <property type="term" value="C:membrane"/>
    <property type="evidence" value="ECO:0007669"/>
    <property type="project" value="TreeGrafter"/>
</dbReference>
<dbReference type="SUPFAM" id="SSF110004">
    <property type="entry name" value="Glycolipid transfer protein, GLTP"/>
    <property type="match status" value="1"/>
</dbReference>
<dbReference type="PANTHER" id="PTHR10219:SF43">
    <property type="entry name" value="GLYCOLIPID TRANSFER PROTEIN DOMAIN-CONTAINING PROTEIN"/>
    <property type="match status" value="1"/>
</dbReference>
<name>A0A5K3FCP9_MESCO</name>